<evidence type="ECO:0000313" key="1">
    <source>
        <dbReference type="EMBL" id="KAI6090715.1"/>
    </source>
</evidence>
<protein>
    <submittedName>
        <fullName evidence="1">Uncharacterized protein</fullName>
    </submittedName>
</protein>
<proteinExistence type="predicted"/>
<name>A0ACC0DE96_9PEZI</name>
<comment type="caution">
    <text evidence="1">The sequence shown here is derived from an EMBL/GenBank/DDBJ whole genome shotgun (WGS) entry which is preliminary data.</text>
</comment>
<evidence type="ECO:0000313" key="2">
    <source>
        <dbReference type="Proteomes" id="UP001497680"/>
    </source>
</evidence>
<sequence>MEKHSEDSGDRLLGHSEFSDDGLEESQDRQRQSTRSWLRTNVLSILISFLLLYIAVLQTIQLTFKSSKCAATHHGEIDDEHFTLPKDVLKYEERPEWLPPQLPWKQEPSDALDAIWDDVLYSLNIRIGSDELDLLNENKTHRVQVTGGKGDDYVGVLGVYHHMHCLNNIRRLLSWDYYGPKLAGEKHMEGFTVEHSHHCIDTIRQALMCHANTGLYTSEWDEEARLPSRDLKSNSMTTCVRWDSVNDWARQRALRPGQYMYQPPRKNS</sequence>
<keyword evidence="2" id="KW-1185">Reference proteome</keyword>
<accession>A0ACC0DE96</accession>
<dbReference type="Proteomes" id="UP001497680">
    <property type="component" value="Unassembled WGS sequence"/>
</dbReference>
<reference evidence="1 2" key="1">
    <citation type="journal article" date="2022" name="New Phytol.">
        <title>Ecological generalism drives hyperdiversity of secondary metabolite gene clusters in xylarialean endophytes.</title>
        <authorList>
            <person name="Franco M.E.E."/>
            <person name="Wisecaver J.H."/>
            <person name="Arnold A.E."/>
            <person name="Ju Y.M."/>
            <person name="Slot J.C."/>
            <person name="Ahrendt S."/>
            <person name="Moore L.P."/>
            <person name="Eastman K.E."/>
            <person name="Scott K."/>
            <person name="Konkel Z."/>
            <person name="Mondo S.J."/>
            <person name="Kuo A."/>
            <person name="Hayes R.D."/>
            <person name="Haridas S."/>
            <person name="Andreopoulos B."/>
            <person name="Riley R."/>
            <person name="LaButti K."/>
            <person name="Pangilinan J."/>
            <person name="Lipzen A."/>
            <person name="Amirebrahimi M."/>
            <person name="Yan J."/>
            <person name="Adam C."/>
            <person name="Keymanesh K."/>
            <person name="Ng V."/>
            <person name="Louie K."/>
            <person name="Northen T."/>
            <person name="Drula E."/>
            <person name="Henrissat B."/>
            <person name="Hsieh H.M."/>
            <person name="Youens-Clark K."/>
            <person name="Lutzoni F."/>
            <person name="Miadlikowska J."/>
            <person name="Eastwood D.C."/>
            <person name="Hamelin R.C."/>
            <person name="Grigoriev I.V."/>
            <person name="U'Ren J.M."/>
        </authorList>
    </citation>
    <scope>NUCLEOTIDE SEQUENCE [LARGE SCALE GENOMIC DNA]</scope>
    <source>
        <strain evidence="1 2">ER1909</strain>
    </source>
</reference>
<gene>
    <name evidence="1" type="ORF">F4821DRAFT_228885</name>
</gene>
<dbReference type="EMBL" id="MU394290">
    <property type="protein sequence ID" value="KAI6090715.1"/>
    <property type="molecule type" value="Genomic_DNA"/>
</dbReference>
<organism evidence="1 2">
    <name type="scientific">Hypoxylon rubiginosum</name>
    <dbReference type="NCBI Taxonomy" id="110542"/>
    <lineage>
        <taxon>Eukaryota</taxon>
        <taxon>Fungi</taxon>
        <taxon>Dikarya</taxon>
        <taxon>Ascomycota</taxon>
        <taxon>Pezizomycotina</taxon>
        <taxon>Sordariomycetes</taxon>
        <taxon>Xylariomycetidae</taxon>
        <taxon>Xylariales</taxon>
        <taxon>Hypoxylaceae</taxon>
        <taxon>Hypoxylon</taxon>
    </lineage>
</organism>